<dbReference type="OrthoDB" id="10249775at2759"/>
<proteinExistence type="predicted"/>
<reference evidence="1 2" key="1">
    <citation type="submission" date="2016-03" db="EMBL/GenBank/DDBJ databases">
        <title>EvidentialGene: Evidence-directed Construction of Genes on Genomes.</title>
        <authorList>
            <person name="Gilbert D.G."/>
            <person name="Choi J.-H."/>
            <person name="Mockaitis K."/>
            <person name="Colbourne J."/>
            <person name="Pfrender M."/>
        </authorList>
    </citation>
    <scope>NUCLEOTIDE SEQUENCE [LARGE SCALE GENOMIC DNA]</scope>
    <source>
        <strain evidence="1 2">Xinb3</strain>
        <tissue evidence="1">Complete organism</tissue>
    </source>
</reference>
<keyword evidence="2" id="KW-1185">Reference proteome</keyword>
<comment type="caution">
    <text evidence="1">The sequence shown here is derived from an EMBL/GenBank/DDBJ whole genome shotgun (WGS) entry which is preliminary data.</text>
</comment>
<evidence type="ECO:0000313" key="1">
    <source>
        <dbReference type="EMBL" id="KZS07846.1"/>
    </source>
</evidence>
<dbReference type="AlphaFoldDB" id="A0A164QKV2"/>
<organism evidence="1 2">
    <name type="scientific">Daphnia magna</name>
    <dbReference type="NCBI Taxonomy" id="35525"/>
    <lineage>
        <taxon>Eukaryota</taxon>
        <taxon>Metazoa</taxon>
        <taxon>Ecdysozoa</taxon>
        <taxon>Arthropoda</taxon>
        <taxon>Crustacea</taxon>
        <taxon>Branchiopoda</taxon>
        <taxon>Diplostraca</taxon>
        <taxon>Cladocera</taxon>
        <taxon>Anomopoda</taxon>
        <taxon>Daphniidae</taxon>
        <taxon>Daphnia</taxon>
    </lineage>
</organism>
<name>A0A164QKV2_9CRUS</name>
<evidence type="ECO:0000313" key="2">
    <source>
        <dbReference type="Proteomes" id="UP000076858"/>
    </source>
</evidence>
<protein>
    <submittedName>
        <fullName evidence="1">Putative TBC1 domain family member 19</fullName>
    </submittedName>
</protein>
<dbReference type="Proteomes" id="UP000076858">
    <property type="component" value="Unassembled WGS sequence"/>
</dbReference>
<gene>
    <name evidence="1" type="ORF">APZ42_028221</name>
</gene>
<sequence length="54" mass="6136">MTLLNHRITLGTKVVAENDILLSEEFVKGGCPSHLRGRLWKQVLLSHVGDKLRR</sequence>
<accession>A0A164QKV2</accession>
<dbReference type="EMBL" id="LRGB01002384">
    <property type="protein sequence ID" value="KZS07846.1"/>
    <property type="molecule type" value="Genomic_DNA"/>
</dbReference>